<accession>M7B0M0</accession>
<dbReference type="Gene3D" id="1.20.140.150">
    <property type="match status" value="1"/>
</dbReference>
<dbReference type="AlphaFoldDB" id="M7B0M0"/>
<dbReference type="eggNOG" id="ENOG502QQJP">
    <property type="taxonomic scope" value="Eukaryota"/>
</dbReference>
<evidence type="ECO:0000256" key="16">
    <source>
        <dbReference type="SAM" id="Phobius"/>
    </source>
</evidence>
<evidence type="ECO:0000256" key="6">
    <source>
        <dbReference type="ARBA" id="ARBA00022723"/>
    </source>
</evidence>
<proteinExistence type="inferred from homology"/>
<protein>
    <submittedName>
        <fullName evidence="18">Ankyrin repeat and MYND domain-containing protein 1</fullName>
    </submittedName>
</protein>
<feature type="compositionally biased region" description="Acidic residues" evidence="15">
    <location>
        <begin position="260"/>
        <end position="286"/>
    </location>
</feature>
<comment type="subcellular location">
    <subcellularLocation>
        <location evidence="2">Cell junction</location>
        <location evidence="2">Tight junction</location>
    </subcellularLocation>
    <subcellularLocation>
        <location evidence="1">Membrane</location>
        <topology evidence="1">Multi-pass membrane protein</topology>
    </subcellularLocation>
</comment>
<dbReference type="GO" id="GO:0008270">
    <property type="term" value="F:zinc ion binding"/>
    <property type="evidence" value="ECO:0007669"/>
    <property type="project" value="UniProtKB-KW"/>
</dbReference>
<dbReference type="SMART" id="SM00248">
    <property type="entry name" value="ANK"/>
    <property type="match status" value="6"/>
</dbReference>
<dbReference type="InterPro" id="IPR004031">
    <property type="entry name" value="PMP22/EMP/MP20/Claudin"/>
</dbReference>
<keyword evidence="4" id="KW-0796">Tight junction</keyword>
<feature type="repeat" description="ANK" evidence="13">
    <location>
        <begin position="605"/>
        <end position="637"/>
    </location>
</feature>
<evidence type="ECO:0000313" key="18">
    <source>
        <dbReference type="EMBL" id="EMP31371.1"/>
    </source>
</evidence>
<name>M7B0M0_CHEMY</name>
<feature type="region of interest" description="Disordered" evidence="15">
    <location>
        <begin position="252"/>
        <end position="287"/>
    </location>
</feature>
<evidence type="ECO:0000256" key="1">
    <source>
        <dbReference type="ARBA" id="ARBA00004141"/>
    </source>
</evidence>
<dbReference type="PROSITE" id="PS01360">
    <property type="entry name" value="ZF_MYND_1"/>
    <property type="match status" value="1"/>
</dbReference>
<dbReference type="GO" id="GO:0016020">
    <property type="term" value="C:membrane"/>
    <property type="evidence" value="ECO:0007669"/>
    <property type="project" value="UniProtKB-SubCell"/>
</dbReference>
<dbReference type="PROSITE" id="PS01346">
    <property type="entry name" value="CLAUDIN"/>
    <property type="match status" value="1"/>
</dbReference>
<feature type="transmembrane region" description="Helical" evidence="16">
    <location>
        <begin position="156"/>
        <end position="183"/>
    </location>
</feature>
<feature type="compositionally biased region" description="Basic and acidic residues" evidence="15">
    <location>
        <begin position="706"/>
        <end position="718"/>
    </location>
</feature>
<evidence type="ECO:0000256" key="2">
    <source>
        <dbReference type="ARBA" id="ARBA00004435"/>
    </source>
</evidence>
<evidence type="ECO:0000256" key="14">
    <source>
        <dbReference type="PROSITE-ProRule" id="PRU00134"/>
    </source>
</evidence>
<dbReference type="PANTHER" id="PTHR15897">
    <property type="entry name" value="ANKYRIN REPEAT AND MYND DOMAIN PROTEIN 1"/>
    <property type="match status" value="1"/>
</dbReference>
<evidence type="ECO:0000256" key="5">
    <source>
        <dbReference type="ARBA" id="ARBA00022692"/>
    </source>
</evidence>
<dbReference type="PANTHER" id="PTHR15897:SF2">
    <property type="entry name" value="ANKYRIN REPEAT AND MYND DOMAIN-CONTAINING PROTEIN 1"/>
    <property type="match status" value="1"/>
</dbReference>
<dbReference type="Pfam" id="PF01753">
    <property type="entry name" value="zf-MYND"/>
    <property type="match status" value="1"/>
</dbReference>
<feature type="transmembrane region" description="Helical" evidence="16">
    <location>
        <begin position="125"/>
        <end position="144"/>
    </location>
</feature>
<keyword evidence="19" id="KW-1185">Reference proteome</keyword>
<dbReference type="Proteomes" id="UP000031443">
    <property type="component" value="Unassembled WGS sequence"/>
</dbReference>
<evidence type="ECO:0000256" key="13">
    <source>
        <dbReference type="PROSITE-ProRule" id="PRU00023"/>
    </source>
</evidence>
<feature type="repeat" description="ANK" evidence="13">
    <location>
        <begin position="934"/>
        <end position="971"/>
    </location>
</feature>
<dbReference type="Gene3D" id="2.20.110.10">
    <property type="entry name" value="Histone H3 K4-specific methyltransferase SET7/9 N-terminal domain"/>
    <property type="match status" value="1"/>
</dbReference>
<dbReference type="EMBL" id="KB545796">
    <property type="protein sequence ID" value="EMP31371.1"/>
    <property type="molecule type" value="Genomic_DNA"/>
</dbReference>
<evidence type="ECO:0000256" key="10">
    <source>
        <dbReference type="ARBA" id="ARBA00022949"/>
    </source>
</evidence>
<keyword evidence="13" id="KW-0040">ANK repeat</keyword>
<evidence type="ECO:0000256" key="12">
    <source>
        <dbReference type="ARBA" id="ARBA00023136"/>
    </source>
</evidence>
<keyword evidence="9" id="KW-0862">Zinc</keyword>
<feature type="domain" description="MYND-type" evidence="17">
    <location>
        <begin position="1159"/>
        <end position="1199"/>
    </location>
</feature>
<evidence type="ECO:0000256" key="7">
    <source>
        <dbReference type="ARBA" id="ARBA00022737"/>
    </source>
</evidence>
<dbReference type="SUPFAM" id="SSF82185">
    <property type="entry name" value="Histone H3 K4-specific methyltransferase SET7/9 N-terminal domain"/>
    <property type="match status" value="1"/>
</dbReference>
<evidence type="ECO:0000256" key="15">
    <source>
        <dbReference type="SAM" id="MobiDB-lite"/>
    </source>
</evidence>
<evidence type="ECO:0000256" key="3">
    <source>
        <dbReference type="ARBA" id="ARBA00008295"/>
    </source>
</evidence>
<keyword evidence="11 16" id="KW-1133">Transmembrane helix</keyword>
<keyword evidence="12 16" id="KW-0472">Membrane</keyword>
<feature type="region of interest" description="Disordered" evidence="15">
    <location>
        <begin position="696"/>
        <end position="732"/>
    </location>
</feature>
<feature type="region of interest" description="Disordered" evidence="15">
    <location>
        <begin position="1210"/>
        <end position="1247"/>
    </location>
</feature>
<sequence length="1268" mass="142631">MASSSLQISALLLALAGLIILLVTTVSNRWKISSTATAVITANWIYEGLWMNCAATALGSVQCKKFSSLLSLDRLPESSPVRLVTWTECTANWLFNYLISSYGRHTVVTTYVEHKWLNFDKSLKNWYLLSQCFLFCLEVLSKGLQLVLDTGRKAKAYIQACRALMIISIVLGLLATVLSLFGLKCTQVGMSNENTKVKISVTGGVIFILAGLSSMVAVSWYAARITAQFFDPLYGGTNFRLIKEDTEGDYEQGSNLIREEESEDDVEQGSSLLDEEEESQTEEDGEQLVKLTEDDISSNRIILTSGIQEWPDGSSYKGEFGFDLKLGYGEFSWVNGERYVGQFYKDHRHGKGTYFWPESSKFTGSFYLSHKEGYGTMEFKDGRNYQGLYKADDRFGPGVQSYPDGCQDVGLWLRNHIIKLCTEIPGHFSLSDYPEHYSYLDADSQRECLSDEEIPFWDLNEEQDPFFYNYKLLLLDDSYTLPEKMYIYSNDTDHLPLTHTFRKEFDSQYFQNNKKLYDEEPWPVKNTSPLMVRMQKHIYKYRHCQTEVSWDINIILNGSRDTFGPKGPKELASEQLIQKAAAGDFNRIYEILRDSLAHPDVADTRGYTALAAAALNYHDDIVNLLLDNGADVNKCSDEGLSALSMCIILYYPIESFKANVAERNFKKDEDEQLEDGSAPLPLAPAKQKCLTGPVRQSAVVPPMPGEKAESVSDDRNTLDETDLASLEKRTGSSTESNFESNCTVFNYGIKVSLKALQQSADAFSQSLLRVPSCAYVNGHGGADGTMRKMALSISEHRKRWTTVKLLLRRGADPNVCRIPLHVLFFAVKAADVGAVKLLLAAGARTDIRLPSRLGGLMPLHIAVAIPGEEGVKITELILHSATDPDARAGDEDDVYAPDWNEPAESPVIIAMKLNNETGPPSEYYSSSSLVPEEGGRTPLHIACEREDNPKHVRDVVHLLLTHKANPNTLWSGHSPLSLAIASGNDLAVMELLANGADPNLPLSNGIGSALCAAVNTTYEQKRTIANRILLIDKLIEAGADMLMPITLNQGRRTAVGTVVDYAYYKYFQDKKIAHTPYHALLPPEREIFNARRELLQYISDRLRERVVLKEREWDREELRKSRKLEASPRAPSARRKHVDKRAAIMLSREEVRQPFFKYCYQCGRAIGIRLTLCIRCYEIFTCSKACKVKAWNERHRRECFGATEKHQLKTKSGISRERQSLVGRKGSEGRGRRDVFRKDDKKPRPGRLCAVADDMRPNLPYTGNYSYN</sequence>
<keyword evidence="10" id="KW-0965">Cell junction</keyword>
<dbReference type="InterPro" id="IPR003409">
    <property type="entry name" value="MORN"/>
</dbReference>
<dbReference type="InterPro" id="IPR002110">
    <property type="entry name" value="Ankyrin_rpt"/>
</dbReference>
<feature type="transmembrane region" description="Helical" evidence="16">
    <location>
        <begin position="6"/>
        <end position="26"/>
    </location>
</feature>
<dbReference type="PROSITE" id="PS50088">
    <property type="entry name" value="ANK_REPEAT"/>
    <property type="match status" value="3"/>
</dbReference>
<keyword evidence="6" id="KW-0479">Metal-binding</keyword>
<dbReference type="SUPFAM" id="SSF144232">
    <property type="entry name" value="HIT/MYND zinc finger-like"/>
    <property type="match status" value="1"/>
</dbReference>
<feature type="transmembrane region" description="Helical" evidence="16">
    <location>
        <begin position="204"/>
        <end position="223"/>
    </location>
</feature>
<dbReference type="SMART" id="SM00698">
    <property type="entry name" value="MORN"/>
    <property type="match status" value="4"/>
</dbReference>
<evidence type="ECO:0000256" key="4">
    <source>
        <dbReference type="ARBA" id="ARBA00022427"/>
    </source>
</evidence>
<feature type="compositionally biased region" description="Basic and acidic residues" evidence="15">
    <location>
        <begin position="1214"/>
        <end position="1243"/>
    </location>
</feature>
<dbReference type="PROSITE" id="PS50865">
    <property type="entry name" value="ZF_MYND_2"/>
    <property type="match status" value="1"/>
</dbReference>
<dbReference type="Pfam" id="PF02493">
    <property type="entry name" value="MORN"/>
    <property type="match status" value="4"/>
</dbReference>
<dbReference type="Pfam" id="PF12796">
    <property type="entry name" value="Ank_2"/>
    <property type="match status" value="2"/>
</dbReference>
<comment type="similarity">
    <text evidence="3">Belongs to the claudin family.</text>
</comment>
<dbReference type="STRING" id="8469.M7B0M0"/>
<evidence type="ECO:0000256" key="11">
    <source>
        <dbReference type="ARBA" id="ARBA00022989"/>
    </source>
</evidence>
<feature type="repeat" description="ANK" evidence="13">
    <location>
        <begin position="971"/>
        <end position="1003"/>
    </location>
</feature>
<dbReference type="PRINTS" id="PR01077">
    <property type="entry name" value="CLAUDIN"/>
</dbReference>
<organism evidence="18 19">
    <name type="scientific">Chelonia mydas</name>
    <name type="common">Green sea-turtle</name>
    <name type="synonym">Chelonia agassizi</name>
    <dbReference type="NCBI Taxonomy" id="8469"/>
    <lineage>
        <taxon>Eukaryota</taxon>
        <taxon>Metazoa</taxon>
        <taxon>Chordata</taxon>
        <taxon>Craniata</taxon>
        <taxon>Vertebrata</taxon>
        <taxon>Euteleostomi</taxon>
        <taxon>Archelosauria</taxon>
        <taxon>Testudinata</taxon>
        <taxon>Testudines</taxon>
        <taxon>Cryptodira</taxon>
        <taxon>Durocryptodira</taxon>
        <taxon>Americhelydia</taxon>
        <taxon>Chelonioidea</taxon>
        <taxon>Cheloniidae</taxon>
        <taxon>Chelonia</taxon>
    </lineage>
</organism>
<keyword evidence="7" id="KW-0677">Repeat</keyword>
<dbReference type="PROSITE" id="PS50297">
    <property type="entry name" value="ANK_REP_REGION"/>
    <property type="match status" value="3"/>
</dbReference>
<dbReference type="SUPFAM" id="SSF48403">
    <property type="entry name" value="Ankyrin repeat"/>
    <property type="match status" value="2"/>
</dbReference>
<dbReference type="Pfam" id="PF00822">
    <property type="entry name" value="PMP22_Claudin"/>
    <property type="match status" value="2"/>
</dbReference>
<dbReference type="GO" id="GO:0005923">
    <property type="term" value="C:bicellular tight junction"/>
    <property type="evidence" value="ECO:0007669"/>
    <property type="project" value="UniProtKB-SubCell"/>
</dbReference>
<dbReference type="InterPro" id="IPR017974">
    <property type="entry name" value="Claudin_CS"/>
</dbReference>
<dbReference type="InterPro" id="IPR036770">
    <property type="entry name" value="Ankyrin_rpt-contain_sf"/>
</dbReference>
<evidence type="ECO:0000256" key="9">
    <source>
        <dbReference type="ARBA" id="ARBA00022833"/>
    </source>
</evidence>
<reference evidence="19" key="1">
    <citation type="journal article" date="2013" name="Nat. Genet.">
        <title>The draft genomes of soft-shell turtle and green sea turtle yield insights into the development and evolution of the turtle-specific body plan.</title>
        <authorList>
            <person name="Wang Z."/>
            <person name="Pascual-Anaya J."/>
            <person name="Zadissa A."/>
            <person name="Li W."/>
            <person name="Niimura Y."/>
            <person name="Huang Z."/>
            <person name="Li C."/>
            <person name="White S."/>
            <person name="Xiong Z."/>
            <person name="Fang D."/>
            <person name="Wang B."/>
            <person name="Ming Y."/>
            <person name="Chen Y."/>
            <person name="Zheng Y."/>
            <person name="Kuraku S."/>
            <person name="Pignatelli M."/>
            <person name="Herrero J."/>
            <person name="Beal K."/>
            <person name="Nozawa M."/>
            <person name="Li Q."/>
            <person name="Wang J."/>
            <person name="Zhang H."/>
            <person name="Yu L."/>
            <person name="Shigenobu S."/>
            <person name="Wang J."/>
            <person name="Liu J."/>
            <person name="Flicek P."/>
            <person name="Searle S."/>
            <person name="Wang J."/>
            <person name="Kuratani S."/>
            <person name="Yin Y."/>
            <person name="Aken B."/>
            <person name="Zhang G."/>
            <person name="Irie N."/>
        </authorList>
    </citation>
    <scope>NUCLEOTIDE SEQUENCE [LARGE SCALE GENOMIC DNA]</scope>
</reference>
<keyword evidence="8 14" id="KW-0863">Zinc-finger</keyword>
<evidence type="ECO:0000256" key="8">
    <source>
        <dbReference type="ARBA" id="ARBA00022771"/>
    </source>
</evidence>
<evidence type="ECO:0000313" key="19">
    <source>
        <dbReference type="Proteomes" id="UP000031443"/>
    </source>
</evidence>
<gene>
    <name evidence="18" type="ORF">UY3_11500</name>
</gene>
<dbReference type="InterPro" id="IPR002893">
    <property type="entry name" value="Znf_MYND"/>
</dbReference>
<keyword evidence="5 16" id="KW-0812">Transmembrane</keyword>
<dbReference type="Gene3D" id="1.25.40.20">
    <property type="entry name" value="Ankyrin repeat-containing domain"/>
    <property type="match status" value="2"/>
</dbReference>
<dbReference type="InterPro" id="IPR053064">
    <property type="entry name" value="Ankyrin-MYND_domain-protein"/>
</dbReference>
<evidence type="ECO:0000259" key="17">
    <source>
        <dbReference type="PROSITE" id="PS50865"/>
    </source>
</evidence>